<dbReference type="AlphaFoldDB" id="A0A316GGY7"/>
<dbReference type="SUPFAM" id="SSF53613">
    <property type="entry name" value="Ribokinase-like"/>
    <property type="match status" value="1"/>
</dbReference>
<keyword evidence="2" id="KW-0808">Transferase</keyword>
<evidence type="ECO:0000256" key="3">
    <source>
        <dbReference type="ARBA" id="ARBA00022777"/>
    </source>
</evidence>
<dbReference type="PANTHER" id="PTHR43085">
    <property type="entry name" value="HEXOKINASE FAMILY MEMBER"/>
    <property type="match status" value="1"/>
</dbReference>
<evidence type="ECO:0000313" key="5">
    <source>
        <dbReference type="EMBL" id="PWK59206.1"/>
    </source>
</evidence>
<evidence type="ECO:0000256" key="2">
    <source>
        <dbReference type="ARBA" id="ARBA00022679"/>
    </source>
</evidence>
<dbReference type="EMBL" id="QGGW01000009">
    <property type="protein sequence ID" value="PWK59206.1"/>
    <property type="molecule type" value="Genomic_DNA"/>
</dbReference>
<dbReference type="GO" id="GO:0042840">
    <property type="term" value="P:D-glucuronate catabolic process"/>
    <property type="evidence" value="ECO:0007669"/>
    <property type="project" value="TreeGrafter"/>
</dbReference>
<keyword evidence="3 5" id="KW-0418">Kinase</keyword>
<dbReference type="InterPro" id="IPR029056">
    <property type="entry name" value="Ribokinase-like"/>
</dbReference>
<dbReference type="OrthoDB" id="9776822at2"/>
<organism evidence="5 6">
    <name type="scientific">Roseicyclus mahoneyensis</name>
    <dbReference type="NCBI Taxonomy" id="164332"/>
    <lineage>
        <taxon>Bacteria</taxon>
        <taxon>Pseudomonadati</taxon>
        <taxon>Pseudomonadota</taxon>
        <taxon>Alphaproteobacteria</taxon>
        <taxon>Rhodobacterales</taxon>
        <taxon>Roseobacteraceae</taxon>
        <taxon>Roseicyclus</taxon>
    </lineage>
</organism>
<gene>
    <name evidence="5" type="ORF">C7455_109129</name>
</gene>
<feature type="domain" description="Carbohydrate kinase PfkB" evidence="4">
    <location>
        <begin position="1"/>
        <end position="293"/>
    </location>
</feature>
<dbReference type="InterPro" id="IPR002173">
    <property type="entry name" value="Carboh/pur_kinase_PfkB_CS"/>
</dbReference>
<protein>
    <submittedName>
        <fullName evidence="5">2-keto-3-deoxygluconate kinase</fullName>
    </submittedName>
</protein>
<dbReference type="Pfam" id="PF00294">
    <property type="entry name" value="PfkB"/>
    <property type="match status" value="1"/>
</dbReference>
<dbReference type="GO" id="GO:0006974">
    <property type="term" value="P:DNA damage response"/>
    <property type="evidence" value="ECO:0007669"/>
    <property type="project" value="TreeGrafter"/>
</dbReference>
<dbReference type="CDD" id="cd01166">
    <property type="entry name" value="KdgK"/>
    <property type="match status" value="1"/>
</dbReference>
<reference evidence="5 6" key="1">
    <citation type="submission" date="2018-05" db="EMBL/GenBank/DDBJ databases">
        <title>Genomic Encyclopedia of Type Strains, Phase IV (KMG-IV): sequencing the most valuable type-strain genomes for metagenomic binning, comparative biology and taxonomic classification.</title>
        <authorList>
            <person name="Goeker M."/>
        </authorList>
    </citation>
    <scope>NUCLEOTIDE SEQUENCE [LARGE SCALE GENOMIC DNA]</scope>
    <source>
        <strain evidence="5 6">DSM 16097</strain>
    </source>
</reference>
<dbReference type="RefSeq" id="WP_109670086.1">
    <property type="nucleotide sequence ID" value="NZ_QGGW01000009.1"/>
</dbReference>
<evidence type="ECO:0000256" key="1">
    <source>
        <dbReference type="ARBA" id="ARBA00010688"/>
    </source>
</evidence>
<dbReference type="InterPro" id="IPR011611">
    <property type="entry name" value="PfkB_dom"/>
</dbReference>
<dbReference type="PROSITE" id="PS00584">
    <property type="entry name" value="PFKB_KINASES_2"/>
    <property type="match status" value="1"/>
</dbReference>
<keyword evidence="6" id="KW-1185">Reference proteome</keyword>
<dbReference type="InterPro" id="IPR050306">
    <property type="entry name" value="PfkB_Carbo_kinase"/>
</dbReference>
<dbReference type="Gene3D" id="3.40.1190.20">
    <property type="match status" value="1"/>
</dbReference>
<evidence type="ECO:0000313" key="6">
    <source>
        <dbReference type="Proteomes" id="UP000245708"/>
    </source>
</evidence>
<accession>A0A316GGY7</accession>
<comment type="similarity">
    <text evidence="1">Belongs to the carbohydrate kinase PfkB family.</text>
</comment>
<dbReference type="PANTHER" id="PTHR43085:SF15">
    <property type="entry name" value="2-DEHYDRO-3-DEOXYGLUCONOKINASE"/>
    <property type="match status" value="1"/>
</dbReference>
<dbReference type="GO" id="GO:0005829">
    <property type="term" value="C:cytosol"/>
    <property type="evidence" value="ECO:0007669"/>
    <property type="project" value="TreeGrafter"/>
</dbReference>
<dbReference type="GO" id="GO:0019698">
    <property type="term" value="P:D-galacturonate catabolic process"/>
    <property type="evidence" value="ECO:0007669"/>
    <property type="project" value="TreeGrafter"/>
</dbReference>
<dbReference type="Proteomes" id="UP000245708">
    <property type="component" value="Unassembled WGS sequence"/>
</dbReference>
<comment type="caution">
    <text evidence="5">The sequence shown here is derived from an EMBL/GenBank/DDBJ whole genome shotgun (WGS) entry which is preliminary data.</text>
</comment>
<proteinExistence type="inferred from homology"/>
<name>A0A316GGY7_9RHOB</name>
<sequence length="296" mass="31694">MTRLLCIGECMLELAPAEAPETFRAGFAGDTFNTAWYARRLAPAGLEVAYMTAVGQDTVSERLEVFTRAAGIVPDFIRRPDRTLGLYMIELTEGERSFAYWRGQSAARTLADDLDDLPGIGPGDMVYLSGITLAILPEAGRARLLAALDRARAEGVRVAFDPNLRPRLWPSADVMRAVVMEGARRADIALPSFDDEATWFGDSDIAATADRYATAGARMIAVKDGPRPVLLRTPDGAAWVAPRPVDQIVDSTAAGDAFNAGFLIGLEAGLPPTEAVQQGCDIAAKVVARRGALADI</sequence>
<evidence type="ECO:0000259" key="4">
    <source>
        <dbReference type="Pfam" id="PF00294"/>
    </source>
</evidence>
<dbReference type="GO" id="GO:0008673">
    <property type="term" value="F:2-dehydro-3-deoxygluconokinase activity"/>
    <property type="evidence" value="ECO:0007669"/>
    <property type="project" value="TreeGrafter"/>
</dbReference>